<evidence type="ECO:0000313" key="2">
    <source>
        <dbReference type="Proteomes" id="UP000016931"/>
    </source>
</evidence>
<dbReference type="RefSeq" id="XP_016757405.1">
    <property type="nucleotide sequence ID" value="XM_016909202.1"/>
</dbReference>
<reference evidence="1 2" key="1">
    <citation type="journal article" date="2012" name="PLoS Pathog.">
        <title>Diverse lifestyles and strategies of plant pathogenesis encoded in the genomes of eighteen Dothideomycetes fungi.</title>
        <authorList>
            <person name="Ohm R.A."/>
            <person name="Feau N."/>
            <person name="Henrissat B."/>
            <person name="Schoch C.L."/>
            <person name="Horwitz B.A."/>
            <person name="Barry K.W."/>
            <person name="Condon B.J."/>
            <person name="Copeland A.C."/>
            <person name="Dhillon B."/>
            <person name="Glaser F."/>
            <person name="Hesse C.N."/>
            <person name="Kosti I."/>
            <person name="LaButti K."/>
            <person name="Lindquist E.A."/>
            <person name="Lucas S."/>
            <person name="Salamov A.A."/>
            <person name="Bradshaw R.E."/>
            <person name="Ciuffetti L."/>
            <person name="Hamelin R.C."/>
            <person name="Kema G.H.J."/>
            <person name="Lawrence C."/>
            <person name="Scott J.A."/>
            <person name="Spatafora J.W."/>
            <person name="Turgeon B.G."/>
            <person name="de Wit P.J.G.M."/>
            <person name="Zhong S."/>
            <person name="Goodwin S.B."/>
            <person name="Grigoriev I.V."/>
        </authorList>
    </citation>
    <scope>NUCLEOTIDE SEQUENCE [LARGE SCALE GENOMIC DNA]</scope>
    <source>
        <strain evidence="1 2">SO2202</strain>
    </source>
</reference>
<dbReference type="HOGENOM" id="CLU_3125998_0_0_1"/>
<keyword evidence="2" id="KW-1185">Reference proteome</keyword>
<feature type="non-terminal residue" evidence="1">
    <location>
        <position position="1"/>
    </location>
</feature>
<proteinExistence type="predicted"/>
<accession>N1QGZ9</accession>
<dbReference type="EMBL" id="KB456269">
    <property type="protein sequence ID" value="EMF09284.1"/>
    <property type="molecule type" value="Genomic_DNA"/>
</dbReference>
<organism evidence="1 2">
    <name type="scientific">Sphaerulina musiva (strain SO2202)</name>
    <name type="common">Poplar stem canker fungus</name>
    <name type="synonym">Septoria musiva</name>
    <dbReference type="NCBI Taxonomy" id="692275"/>
    <lineage>
        <taxon>Eukaryota</taxon>
        <taxon>Fungi</taxon>
        <taxon>Dikarya</taxon>
        <taxon>Ascomycota</taxon>
        <taxon>Pezizomycotina</taxon>
        <taxon>Dothideomycetes</taxon>
        <taxon>Dothideomycetidae</taxon>
        <taxon>Mycosphaerellales</taxon>
        <taxon>Mycosphaerellaceae</taxon>
        <taxon>Sphaerulina</taxon>
    </lineage>
</organism>
<gene>
    <name evidence="1" type="ORF">SEPMUDRAFT_51729</name>
</gene>
<dbReference type="AlphaFoldDB" id="N1QGZ9"/>
<sequence length="50" mass="5665">LLLNVNRRVGTSKLYIINLTSAYLQTKARFRRNLVLRLAPTSVAAYTINS</sequence>
<dbReference type="Proteomes" id="UP000016931">
    <property type="component" value="Unassembled WGS sequence"/>
</dbReference>
<name>N1QGZ9_SPHMS</name>
<protein>
    <submittedName>
        <fullName evidence="1">Uncharacterized protein</fullName>
    </submittedName>
</protein>
<evidence type="ECO:0000313" key="1">
    <source>
        <dbReference type="EMBL" id="EMF09284.1"/>
    </source>
</evidence>
<dbReference type="GeneID" id="27906339"/>